<reference evidence="2 3" key="1">
    <citation type="submission" date="2023-11" db="EMBL/GenBank/DDBJ databases">
        <title>Analysis of the Genomes of Mucilaginibacter gossypii cycad 4 and M. sabulilitoris SNA2: microbes with the potential for plant growth promotion.</title>
        <authorList>
            <person name="Hirsch A.M."/>
            <person name="Humm E."/>
            <person name="Rubbi M."/>
            <person name="Del Vecchio G."/>
            <person name="Ha S.M."/>
            <person name="Pellegrini M."/>
            <person name="Gunsalus R.P."/>
        </authorList>
    </citation>
    <scope>NUCLEOTIDE SEQUENCE [LARGE SCALE GENOMIC DNA]</scope>
    <source>
        <strain evidence="2 3">SNA2</strain>
    </source>
</reference>
<keyword evidence="1" id="KW-0472">Membrane</keyword>
<evidence type="ECO:0000256" key="1">
    <source>
        <dbReference type="SAM" id="Phobius"/>
    </source>
</evidence>
<gene>
    <name evidence="2" type="ORF">SNE25_08545</name>
</gene>
<keyword evidence="1" id="KW-0812">Transmembrane</keyword>
<keyword evidence="1" id="KW-1133">Transmembrane helix</keyword>
<proteinExistence type="predicted"/>
<evidence type="ECO:0000313" key="2">
    <source>
        <dbReference type="EMBL" id="WPU95570.1"/>
    </source>
</evidence>
<protein>
    <recommendedName>
        <fullName evidence="4">SGNH hydrolase-type esterase domain-containing protein</fullName>
    </recommendedName>
</protein>
<dbReference type="SUPFAM" id="SSF52266">
    <property type="entry name" value="SGNH hydrolase"/>
    <property type="match status" value="1"/>
</dbReference>
<dbReference type="RefSeq" id="WP_321564678.1">
    <property type="nucleotide sequence ID" value="NZ_CP139558.1"/>
</dbReference>
<evidence type="ECO:0000313" key="3">
    <source>
        <dbReference type="Proteomes" id="UP001324380"/>
    </source>
</evidence>
<dbReference type="InterPro" id="IPR036514">
    <property type="entry name" value="SGNH_hydro_sf"/>
</dbReference>
<dbReference type="EMBL" id="CP139558">
    <property type="protein sequence ID" value="WPU95570.1"/>
    <property type="molecule type" value="Genomic_DNA"/>
</dbReference>
<name>A0ABZ0TVT6_9SPHI</name>
<evidence type="ECO:0008006" key="4">
    <source>
        <dbReference type="Google" id="ProtNLM"/>
    </source>
</evidence>
<dbReference type="Gene3D" id="3.40.50.1110">
    <property type="entry name" value="SGNH hydrolase"/>
    <property type="match status" value="1"/>
</dbReference>
<keyword evidence="3" id="KW-1185">Reference proteome</keyword>
<organism evidence="2 3">
    <name type="scientific">Mucilaginibacter sabulilitoris</name>
    <dbReference type="NCBI Taxonomy" id="1173583"/>
    <lineage>
        <taxon>Bacteria</taxon>
        <taxon>Pseudomonadati</taxon>
        <taxon>Bacteroidota</taxon>
        <taxon>Sphingobacteriia</taxon>
        <taxon>Sphingobacteriales</taxon>
        <taxon>Sphingobacteriaceae</taxon>
        <taxon>Mucilaginibacter</taxon>
    </lineage>
</organism>
<dbReference type="InterPro" id="IPR011990">
    <property type="entry name" value="TPR-like_helical_dom_sf"/>
</dbReference>
<accession>A0ABZ0TVT6</accession>
<feature type="transmembrane region" description="Helical" evidence="1">
    <location>
        <begin position="20"/>
        <end position="42"/>
    </location>
</feature>
<sequence length="620" mass="70430">MTGEVKQKKSTGSSYKIGLFKVVAVLFPFIILLLLELALRLFGYGHNLNLFVQDEQHPDCFVVNPHLSERYFTITENATIGNFESFKKQKPKGTVRLFVLGESTTIGFPYMHNGSFHRWLKYRLLQLYPETDFEVINLAFTAVNSYTVRDIGRELIPYQPDAVLIYCGHNEYYGALGAASTSNLGHNSTIIRALIALKQYRLIQLLFNGYHAIFSHNGNYSDVHKTLMERMAADQNIPVNSTVYKSGINQFAENINAVCQTLSNHSIPALLSTIVSNEKDLKPFISDSKQSAMQVFLHANEEYASGKFTQAKASFIQAKELDLLRFRAPEAINRQIIQISKRYPLVTLVDSRRVFEQHSPHGIIDKNTMLEHVHPNLNGYALLSEAFFQALSRLALFKLPASGSMTLTKLKDQMPVTLADSCFGAYSIALLRKQWPFNESIVLARPVGTEETVGYEMAANGLKWNDAMDKLMTYYQQVKDSTKMLKVAEAVMLEYPLDPTFYAFAGKLCEQTHDLVRVSNYLNRAFRIRPGMDLAQELFSIELKQKHLSKAIYYIDYGLTQQPNNPKLQNVKQMLQRMTGLTTERREQRKNAYTELASYYGLLGAAEVAGKYRRLAENSK</sequence>
<dbReference type="Proteomes" id="UP001324380">
    <property type="component" value="Chromosome"/>
</dbReference>
<dbReference type="SUPFAM" id="SSF48452">
    <property type="entry name" value="TPR-like"/>
    <property type="match status" value="1"/>
</dbReference>